<sequence length="146" mass="16300">MGFGLQKGDKVLDVLRCGRGSSSLESFHRHQCNFIPGWGCNALHTQMYMLEGASRWNINRAYQAVDRSGTSQTKIYDVRLMSHLNVLSNRVLECALLPEFIPPGKPTGERIAVEYLLAQSDRGDLLVPLQHGEMGIALPEMQVESQ</sequence>
<comment type="caution">
    <text evidence="1">The sequence shown here is derived from an EMBL/GenBank/DDBJ whole genome shotgun (WGS) entry which is preliminary data.</text>
</comment>
<proteinExistence type="predicted"/>
<gene>
    <name evidence="1" type="ORF">AMELA_G00291360</name>
</gene>
<name>A0A7J5ZHX3_AMEME</name>
<dbReference type="Proteomes" id="UP000593565">
    <property type="component" value="Unassembled WGS sequence"/>
</dbReference>
<accession>A0A7J5ZHX3</accession>
<reference evidence="1 2" key="1">
    <citation type="submission" date="2020-02" db="EMBL/GenBank/DDBJ databases">
        <title>A chromosome-scale genome assembly of the black bullhead catfish (Ameiurus melas).</title>
        <authorList>
            <person name="Wen M."/>
            <person name="Zham M."/>
            <person name="Cabau C."/>
            <person name="Klopp C."/>
            <person name="Donnadieu C."/>
            <person name="Roques C."/>
            <person name="Bouchez O."/>
            <person name="Lampietro C."/>
            <person name="Jouanno E."/>
            <person name="Herpin A."/>
            <person name="Louis A."/>
            <person name="Berthelot C."/>
            <person name="Parey E."/>
            <person name="Roest-Crollius H."/>
            <person name="Braasch I."/>
            <person name="Postlethwait J."/>
            <person name="Robinson-Rechavi M."/>
            <person name="Echchiki A."/>
            <person name="Begum T."/>
            <person name="Montfort J."/>
            <person name="Schartl M."/>
            <person name="Bobe J."/>
            <person name="Guiguen Y."/>
        </authorList>
    </citation>
    <scope>NUCLEOTIDE SEQUENCE [LARGE SCALE GENOMIC DNA]</scope>
    <source>
        <strain evidence="1">M_S1</strain>
        <tissue evidence="1">Blood</tissue>
    </source>
</reference>
<dbReference type="PANTHER" id="PTHR47773">
    <property type="entry name" value="SI:DKEY-9I5.2-RELATED"/>
    <property type="match status" value="1"/>
</dbReference>
<protein>
    <submittedName>
        <fullName evidence="1">Uncharacterized protein</fullName>
    </submittedName>
</protein>
<dbReference type="AlphaFoldDB" id="A0A7J5ZHX3"/>
<evidence type="ECO:0000313" key="2">
    <source>
        <dbReference type="Proteomes" id="UP000593565"/>
    </source>
</evidence>
<dbReference type="EMBL" id="JAAGNN010000030">
    <property type="protein sequence ID" value="KAF4070232.1"/>
    <property type="molecule type" value="Genomic_DNA"/>
</dbReference>
<dbReference type="PANTHER" id="PTHR47773:SF1">
    <property type="entry name" value="C2H2-TYPE DOMAIN-CONTAINING PROTEIN"/>
    <property type="match status" value="1"/>
</dbReference>
<feature type="non-terminal residue" evidence="1">
    <location>
        <position position="1"/>
    </location>
</feature>
<evidence type="ECO:0000313" key="1">
    <source>
        <dbReference type="EMBL" id="KAF4070232.1"/>
    </source>
</evidence>
<keyword evidence="2" id="KW-1185">Reference proteome</keyword>
<organism evidence="1 2">
    <name type="scientific">Ameiurus melas</name>
    <name type="common">Black bullhead</name>
    <name type="synonym">Silurus melas</name>
    <dbReference type="NCBI Taxonomy" id="219545"/>
    <lineage>
        <taxon>Eukaryota</taxon>
        <taxon>Metazoa</taxon>
        <taxon>Chordata</taxon>
        <taxon>Craniata</taxon>
        <taxon>Vertebrata</taxon>
        <taxon>Euteleostomi</taxon>
        <taxon>Actinopterygii</taxon>
        <taxon>Neopterygii</taxon>
        <taxon>Teleostei</taxon>
        <taxon>Ostariophysi</taxon>
        <taxon>Siluriformes</taxon>
        <taxon>Ictaluridae</taxon>
        <taxon>Ameiurus</taxon>
    </lineage>
</organism>